<organism evidence="2 3">
    <name type="scientific">Fibrivirga algicola</name>
    <dbReference type="NCBI Taxonomy" id="2950420"/>
    <lineage>
        <taxon>Bacteria</taxon>
        <taxon>Pseudomonadati</taxon>
        <taxon>Bacteroidota</taxon>
        <taxon>Cytophagia</taxon>
        <taxon>Cytophagales</taxon>
        <taxon>Spirosomataceae</taxon>
        <taxon>Fibrivirga</taxon>
    </lineage>
</organism>
<dbReference type="SMART" id="SM00850">
    <property type="entry name" value="LytTR"/>
    <property type="match status" value="1"/>
</dbReference>
<proteinExistence type="predicted"/>
<protein>
    <submittedName>
        <fullName evidence="2">LytTR family transcriptional regulator</fullName>
    </submittedName>
</protein>
<feature type="domain" description="HTH LytTR-type" evidence="1">
    <location>
        <begin position="33"/>
        <end position="127"/>
    </location>
</feature>
<dbReference type="RefSeq" id="WP_085413186.1">
    <property type="nucleotide sequence ID" value="NZ_WAEL01000011.1"/>
</dbReference>
<evidence type="ECO:0000259" key="1">
    <source>
        <dbReference type="PROSITE" id="PS50930"/>
    </source>
</evidence>
<dbReference type="Proteomes" id="UP000606008">
    <property type="component" value="Unassembled WGS sequence"/>
</dbReference>
<reference evidence="2" key="1">
    <citation type="submission" date="2024-05" db="EMBL/GenBank/DDBJ databases">
        <authorList>
            <person name="Jung D.-H."/>
        </authorList>
    </citation>
    <scope>NUCLEOTIDE SEQUENCE</scope>
    <source>
        <strain evidence="2">JA-25</strain>
    </source>
</reference>
<dbReference type="PROSITE" id="PS50930">
    <property type="entry name" value="HTH_LYTTR"/>
    <property type="match status" value="1"/>
</dbReference>
<dbReference type="EMBL" id="WAEL01000011">
    <property type="protein sequence ID" value="NID13306.1"/>
    <property type="molecule type" value="Genomic_DNA"/>
</dbReference>
<dbReference type="PANTHER" id="PTHR37299">
    <property type="entry name" value="TRANSCRIPTIONAL REGULATOR-RELATED"/>
    <property type="match status" value="1"/>
</dbReference>
<name>A0ABX0QMG3_9BACT</name>
<dbReference type="InterPro" id="IPR046947">
    <property type="entry name" value="LytR-like"/>
</dbReference>
<accession>A0ABX0QMG3</accession>
<evidence type="ECO:0000313" key="2">
    <source>
        <dbReference type="EMBL" id="NID13306.1"/>
    </source>
</evidence>
<sequence length="132" mass="15616">MATSTVSNHAANRIGFDEWPSLRLYQRECGQQSFSVANLVYLQSETNYTWLNWKDGKRMLMPRTLKFYEPKLPNQFFLRLHRNCLVNARYIVGVERELSSAYVVLTTGERLPISRRRWTTIKRMVDAHTQMN</sequence>
<dbReference type="InterPro" id="IPR007492">
    <property type="entry name" value="LytTR_DNA-bd_dom"/>
</dbReference>
<evidence type="ECO:0000313" key="3">
    <source>
        <dbReference type="Proteomes" id="UP000606008"/>
    </source>
</evidence>
<keyword evidence="3" id="KW-1185">Reference proteome</keyword>
<dbReference type="PANTHER" id="PTHR37299:SF1">
    <property type="entry name" value="STAGE 0 SPORULATION PROTEIN A HOMOLOG"/>
    <property type="match status" value="1"/>
</dbReference>
<dbReference type="Pfam" id="PF04397">
    <property type="entry name" value="LytTR"/>
    <property type="match status" value="1"/>
</dbReference>
<comment type="caution">
    <text evidence="2">The sequence shown here is derived from an EMBL/GenBank/DDBJ whole genome shotgun (WGS) entry which is preliminary data.</text>
</comment>
<dbReference type="Gene3D" id="2.40.50.1020">
    <property type="entry name" value="LytTr DNA-binding domain"/>
    <property type="match status" value="1"/>
</dbReference>
<gene>
    <name evidence="2" type="ORF">F7231_24260</name>
</gene>